<dbReference type="AlphaFoldDB" id="A0A4R2GRC2"/>
<evidence type="ECO:0000313" key="2">
    <source>
        <dbReference type="EMBL" id="TCO12409.1"/>
    </source>
</evidence>
<reference evidence="2 3" key="1">
    <citation type="submission" date="2019-03" db="EMBL/GenBank/DDBJ databases">
        <title>Genomic Encyclopedia of Type Strains, Phase IV (KMG-IV): sequencing the most valuable type-strain genomes for metagenomic binning, comparative biology and taxonomic classification.</title>
        <authorList>
            <person name="Goeker M."/>
        </authorList>
    </citation>
    <scope>NUCLEOTIDE SEQUENCE [LARGE SCALE GENOMIC DNA]</scope>
    <source>
        <strain evidence="2 3">DSM 22958</strain>
    </source>
</reference>
<dbReference type="GO" id="GO:0016887">
    <property type="term" value="F:ATP hydrolysis activity"/>
    <property type="evidence" value="ECO:0007669"/>
    <property type="project" value="InterPro"/>
</dbReference>
<evidence type="ECO:0000313" key="3">
    <source>
        <dbReference type="Proteomes" id="UP000294881"/>
    </source>
</evidence>
<dbReference type="Gene3D" id="3.40.50.300">
    <property type="entry name" value="P-loop containing nucleotide triphosphate hydrolases"/>
    <property type="match status" value="1"/>
</dbReference>
<dbReference type="PROSITE" id="PS00039">
    <property type="entry name" value="DEAD_ATP_HELICASE"/>
    <property type="match status" value="1"/>
</dbReference>
<dbReference type="GO" id="GO:0120545">
    <property type="term" value="F:nucleic acid conformation isomerase activity"/>
    <property type="evidence" value="ECO:0007669"/>
    <property type="project" value="UniProtKB-ARBA"/>
</dbReference>
<evidence type="ECO:0000259" key="1">
    <source>
        <dbReference type="Pfam" id="PF13401"/>
    </source>
</evidence>
<protein>
    <submittedName>
        <fullName evidence="2">DNA transposition AAA+ family ATPase</fullName>
    </submittedName>
</protein>
<dbReference type="InterPro" id="IPR000629">
    <property type="entry name" value="RNA-helicase_DEAD-box_CS"/>
</dbReference>
<dbReference type="InterPro" id="IPR052026">
    <property type="entry name" value="ExeA_AAA_ATPase_DNA-bind"/>
</dbReference>
<gene>
    <name evidence="2" type="ORF">EV666_10956</name>
</gene>
<dbReference type="RefSeq" id="WP_245514360.1">
    <property type="nucleotide sequence ID" value="NZ_JBHUNN010000002.1"/>
</dbReference>
<dbReference type="EMBL" id="SLWL01000009">
    <property type="protein sequence ID" value="TCO12409.1"/>
    <property type="molecule type" value="Genomic_DNA"/>
</dbReference>
<dbReference type="Proteomes" id="UP000294881">
    <property type="component" value="Unassembled WGS sequence"/>
</dbReference>
<keyword evidence="3" id="KW-1185">Reference proteome</keyword>
<proteinExistence type="predicted"/>
<accession>A0A4R2GRC2</accession>
<dbReference type="InterPro" id="IPR049945">
    <property type="entry name" value="AAA_22"/>
</dbReference>
<dbReference type="SUPFAM" id="SSF52540">
    <property type="entry name" value="P-loop containing nucleoside triphosphate hydrolases"/>
    <property type="match status" value="1"/>
</dbReference>
<dbReference type="InterPro" id="IPR027417">
    <property type="entry name" value="P-loop_NTPase"/>
</dbReference>
<feature type="domain" description="ORC1/DEAH AAA+ ATPase" evidence="1">
    <location>
        <begin position="45"/>
        <end position="160"/>
    </location>
</feature>
<sequence length="257" mass="28593">MSETLMQHKGLEGGFGRPGSLAPLKNVAAMMKLVNRLMDRGAHMPGFGVMHGYSGYGKTYAAIFAQNKTRGPRVEVGDSWTKKTLVRAILRELGVREPRGTVADMTEQLICRLAEPDHPPLFIDEADKLVDKGMIELVREIQEGSQVPIILIGEEMLPQKLERIERVHNRVLDWATAQPCDTDDTAKLFRLFCPGLTVSADLLERIRRVSEGRARRIVSNCSRMAEYSRLSGVTDLNIDNYAGELFTGKSPSRKAVA</sequence>
<organism evidence="2 3">
    <name type="scientific">Camelimonas lactis</name>
    <dbReference type="NCBI Taxonomy" id="659006"/>
    <lineage>
        <taxon>Bacteria</taxon>
        <taxon>Pseudomonadati</taxon>
        <taxon>Pseudomonadota</taxon>
        <taxon>Alphaproteobacteria</taxon>
        <taxon>Hyphomicrobiales</taxon>
        <taxon>Chelatococcaceae</taxon>
        <taxon>Camelimonas</taxon>
    </lineage>
</organism>
<dbReference type="PANTHER" id="PTHR35894:SF5">
    <property type="entry name" value="MU-LIKE PROPHAGE FLUMU DNA TRANSPOSITION PROTEIN B"/>
    <property type="match status" value="1"/>
</dbReference>
<dbReference type="Pfam" id="PF13401">
    <property type="entry name" value="AAA_22"/>
    <property type="match status" value="1"/>
</dbReference>
<name>A0A4R2GRC2_9HYPH</name>
<dbReference type="PANTHER" id="PTHR35894">
    <property type="entry name" value="GENERAL SECRETION PATHWAY PROTEIN A-RELATED"/>
    <property type="match status" value="1"/>
</dbReference>
<comment type="caution">
    <text evidence="2">The sequence shown here is derived from an EMBL/GenBank/DDBJ whole genome shotgun (WGS) entry which is preliminary data.</text>
</comment>